<keyword evidence="2" id="KW-1185">Reference proteome</keyword>
<accession>A0A165B4H2</accession>
<evidence type="ECO:0000313" key="2">
    <source>
        <dbReference type="Proteomes" id="UP000077266"/>
    </source>
</evidence>
<name>A0A165B4H2_EXIGL</name>
<dbReference type="InParanoid" id="A0A165B4H2"/>
<organism evidence="1 2">
    <name type="scientific">Exidia glandulosa HHB12029</name>
    <dbReference type="NCBI Taxonomy" id="1314781"/>
    <lineage>
        <taxon>Eukaryota</taxon>
        <taxon>Fungi</taxon>
        <taxon>Dikarya</taxon>
        <taxon>Basidiomycota</taxon>
        <taxon>Agaricomycotina</taxon>
        <taxon>Agaricomycetes</taxon>
        <taxon>Auriculariales</taxon>
        <taxon>Exidiaceae</taxon>
        <taxon>Exidia</taxon>
    </lineage>
</organism>
<reference evidence="1 2" key="1">
    <citation type="journal article" date="2016" name="Mol. Biol. Evol.">
        <title>Comparative Genomics of Early-Diverging Mushroom-Forming Fungi Provides Insights into the Origins of Lignocellulose Decay Capabilities.</title>
        <authorList>
            <person name="Nagy L.G."/>
            <person name="Riley R."/>
            <person name="Tritt A."/>
            <person name="Adam C."/>
            <person name="Daum C."/>
            <person name="Floudas D."/>
            <person name="Sun H."/>
            <person name="Yadav J.S."/>
            <person name="Pangilinan J."/>
            <person name="Larsson K.H."/>
            <person name="Matsuura K."/>
            <person name="Barry K."/>
            <person name="Labutti K."/>
            <person name="Kuo R."/>
            <person name="Ohm R.A."/>
            <person name="Bhattacharya S.S."/>
            <person name="Shirouzu T."/>
            <person name="Yoshinaga Y."/>
            <person name="Martin F.M."/>
            <person name="Grigoriev I.V."/>
            <person name="Hibbett D.S."/>
        </authorList>
    </citation>
    <scope>NUCLEOTIDE SEQUENCE [LARGE SCALE GENOMIC DNA]</scope>
    <source>
        <strain evidence="1 2">HHB12029</strain>
    </source>
</reference>
<dbReference type="AlphaFoldDB" id="A0A165B4H2"/>
<dbReference type="Proteomes" id="UP000077266">
    <property type="component" value="Unassembled WGS sequence"/>
</dbReference>
<proteinExistence type="predicted"/>
<sequence length="138" mass="15685">MPNTRIPRSLVDLTLRSQAGGSTIPDFLALCHGHPLKHVLLESRVARWWTPVFDHMHSVASAAGLWHFDRGTLRLDNGAIYTPYFPQQNLNLTDLRTNLDSLASIVFEARDLPKQLVEVFRMPALHSITVHALRLERQ</sequence>
<evidence type="ECO:0000313" key="1">
    <source>
        <dbReference type="EMBL" id="KZV79800.1"/>
    </source>
</evidence>
<gene>
    <name evidence="1" type="ORF">EXIGLDRAFT_734276</name>
</gene>
<dbReference type="EMBL" id="KV426563">
    <property type="protein sequence ID" value="KZV79800.1"/>
    <property type="molecule type" value="Genomic_DNA"/>
</dbReference>
<protein>
    <submittedName>
        <fullName evidence="1">Uncharacterized protein</fullName>
    </submittedName>
</protein>